<dbReference type="EMBL" id="BORU01000001">
    <property type="protein sequence ID" value="GIO53721.1"/>
    <property type="molecule type" value="Genomic_DNA"/>
</dbReference>
<keyword evidence="2" id="KW-0804">Transcription</keyword>
<comment type="caution">
    <text evidence="4">The sequence shown here is derived from an EMBL/GenBank/DDBJ whole genome shotgun (WGS) entry which is preliminary data.</text>
</comment>
<dbReference type="Pfam" id="PF06719">
    <property type="entry name" value="AraC_N"/>
    <property type="match status" value="1"/>
</dbReference>
<proteinExistence type="predicted"/>
<evidence type="ECO:0000313" key="4">
    <source>
        <dbReference type="EMBL" id="GIO53721.1"/>
    </source>
</evidence>
<evidence type="ECO:0000256" key="2">
    <source>
        <dbReference type="ARBA" id="ARBA00023163"/>
    </source>
</evidence>
<dbReference type="Pfam" id="PF12833">
    <property type="entry name" value="HTH_18"/>
    <property type="match status" value="1"/>
</dbReference>
<reference evidence="4 5" key="1">
    <citation type="submission" date="2021-03" db="EMBL/GenBank/DDBJ databases">
        <title>Antimicrobial resistance genes in bacteria isolated from Japanese honey, and their potential for conferring macrolide and lincosamide resistance in the American foulbrood pathogen Paenibacillus larvae.</title>
        <authorList>
            <person name="Okamoto M."/>
            <person name="Kumagai M."/>
            <person name="Kanamori H."/>
            <person name="Takamatsu D."/>
        </authorList>
    </citation>
    <scope>NUCLEOTIDE SEQUENCE [LARGE SCALE GENOMIC DNA]</scope>
    <source>
        <strain evidence="4 5">J21TS7</strain>
    </source>
</reference>
<dbReference type="PANTHER" id="PTHR43436:SF1">
    <property type="entry name" value="TRANSCRIPTIONAL REGULATORY PROTEIN"/>
    <property type="match status" value="1"/>
</dbReference>
<gene>
    <name evidence="4" type="ORF">J21TS7_20390</name>
</gene>
<dbReference type="InterPro" id="IPR018060">
    <property type="entry name" value="HTH_AraC"/>
</dbReference>
<accession>A0ABQ4LBE0</accession>
<evidence type="ECO:0000313" key="5">
    <source>
        <dbReference type="Proteomes" id="UP000676601"/>
    </source>
</evidence>
<dbReference type="Proteomes" id="UP000676601">
    <property type="component" value="Unassembled WGS sequence"/>
</dbReference>
<dbReference type="SUPFAM" id="SSF46689">
    <property type="entry name" value="Homeodomain-like"/>
    <property type="match status" value="2"/>
</dbReference>
<protein>
    <submittedName>
        <fullName evidence="4">Transcriptional regulator</fullName>
    </submittedName>
</protein>
<sequence>MQLMNEHAVPSAYPDAGGTLEAETARLIQLIYLYAPHDGAFDQRIPGLFIGRYSRVDMDNVKTFYSPSLGIVVQGAKDITVGKEVHRIGQSDMFVTPAALPVAVQTTQASHSEPLLGVRLDLDPQRIAELVLKVYPQGLPPIHERSACYVTNADLGIVRTMSRLIEYLFHPGDAELLAPLAVDEILIRLLRSPVGVHVAEMGIADSEMQPVVKAIAWLRDHFSQQIKVENLAELEHMSVSTFYKHFKSVTSMSPLQYQKALRLQEARHLMLSRQMDATTACRLVGYVSDSQFSRDYSAYFGHPPRRDVSRLRQRERIMD</sequence>
<keyword evidence="1" id="KW-0805">Transcription regulation</keyword>
<evidence type="ECO:0000259" key="3">
    <source>
        <dbReference type="PROSITE" id="PS01124"/>
    </source>
</evidence>
<feature type="domain" description="HTH araC/xylS-type" evidence="3">
    <location>
        <begin position="212"/>
        <end position="310"/>
    </location>
</feature>
<name>A0ABQ4LBE0_9BACL</name>
<dbReference type="PANTHER" id="PTHR43436">
    <property type="entry name" value="ARAC-FAMILY TRANSCRIPTIONAL REGULATOR"/>
    <property type="match status" value="1"/>
</dbReference>
<dbReference type="InterPro" id="IPR009057">
    <property type="entry name" value="Homeodomain-like_sf"/>
</dbReference>
<dbReference type="PROSITE" id="PS01124">
    <property type="entry name" value="HTH_ARAC_FAMILY_2"/>
    <property type="match status" value="1"/>
</dbReference>
<evidence type="ECO:0000256" key="1">
    <source>
        <dbReference type="ARBA" id="ARBA00023015"/>
    </source>
</evidence>
<keyword evidence="5" id="KW-1185">Reference proteome</keyword>
<dbReference type="SMART" id="SM00342">
    <property type="entry name" value="HTH_ARAC"/>
    <property type="match status" value="1"/>
</dbReference>
<organism evidence="4 5">
    <name type="scientific">Paenibacillus cineris</name>
    <dbReference type="NCBI Taxonomy" id="237530"/>
    <lineage>
        <taxon>Bacteria</taxon>
        <taxon>Bacillati</taxon>
        <taxon>Bacillota</taxon>
        <taxon>Bacilli</taxon>
        <taxon>Bacillales</taxon>
        <taxon>Paenibacillaceae</taxon>
        <taxon>Paenibacillus</taxon>
    </lineage>
</organism>
<dbReference type="InterPro" id="IPR009594">
    <property type="entry name" value="Tscrpt_reg_HTH_AraC_N"/>
</dbReference>
<dbReference type="Gene3D" id="1.10.10.60">
    <property type="entry name" value="Homeodomain-like"/>
    <property type="match status" value="2"/>
</dbReference>